<gene>
    <name evidence="1" type="ORF">TM35_000013630</name>
</gene>
<name>A0A1X0P990_9TRYP</name>
<proteinExistence type="predicted"/>
<accession>A0A1X0P990</accession>
<dbReference type="AlphaFoldDB" id="A0A1X0P990"/>
<dbReference type="RefSeq" id="XP_028887552.1">
    <property type="nucleotide sequence ID" value="XM_029021044.1"/>
</dbReference>
<dbReference type="VEuPathDB" id="TriTrypDB:TM35_000013630"/>
<evidence type="ECO:0000313" key="2">
    <source>
        <dbReference type="Proteomes" id="UP000192257"/>
    </source>
</evidence>
<comment type="caution">
    <text evidence="1">The sequence shown here is derived from an EMBL/GenBank/DDBJ whole genome shotgun (WGS) entry which is preliminary data.</text>
</comment>
<sequence>MWRWRLCSGVAPNRLMACSSGLSHSFRSSSTGQPPAWISQLRSEAKQSEKAISYDVKIYDEMAWRRRRFSFDKDLWDPSRMSSIVRRRLCLGNEEAEYTIIGEVFAFPDREDAPVVNDPNHTCKLLWDHNSPTEKLLVQLSEHFPPLLWHAVKPTLESLKRIFSEFLEVDAQHMKKYLPYYESVQNSVETAANETLAGTLSPSSLKNRFVEDMRRRDPKTLELDFPNEHNLFLGTAPHFRLVEDKMMKSNPFVFGWPLLLSDGNEYLDGTPLRMAAFRTVYSKSILMFHTRLDLQVDHRLSCLEDGDNEEILLDVPIFCTVNYPQNTRMCGGRPLVQRFNDTMGTSYPLDTPVDVLAALAKENTVKGEKELLEELKFLTVASERTPDTERVFRVSEDQLSSNRIIGLLAYTIIYLALVNYDRFVEDVFNVYKIHKSDLVRVACAKGAHIVERPDLIKDLIAVEPEGRCKKLLQASMHGVTEATTTVS</sequence>
<evidence type="ECO:0000313" key="1">
    <source>
        <dbReference type="EMBL" id="ORC93486.1"/>
    </source>
</evidence>
<keyword evidence="2" id="KW-1185">Reference proteome</keyword>
<dbReference type="Proteomes" id="UP000192257">
    <property type="component" value="Unassembled WGS sequence"/>
</dbReference>
<organism evidence="1 2">
    <name type="scientific">Trypanosoma theileri</name>
    <dbReference type="NCBI Taxonomy" id="67003"/>
    <lineage>
        <taxon>Eukaryota</taxon>
        <taxon>Discoba</taxon>
        <taxon>Euglenozoa</taxon>
        <taxon>Kinetoplastea</taxon>
        <taxon>Metakinetoplastina</taxon>
        <taxon>Trypanosomatida</taxon>
        <taxon>Trypanosomatidae</taxon>
        <taxon>Trypanosoma</taxon>
    </lineage>
</organism>
<dbReference type="GeneID" id="39980824"/>
<dbReference type="EMBL" id="NBCO01000001">
    <property type="protein sequence ID" value="ORC93486.1"/>
    <property type="molecule type" value="Genomic_DNA"/>
</dbReference>
<reference evidence="1 2" key="1">
    <citation type="submission" date="2017-03" db="EMBL/GenBank/DDBJ databases">
        <title>An alternative strategy for trypanosome survival in the mammalian bloodstream revealed through genome and transcriptome analysis of the ubiquitous bovine parasite Trypanosoma (Megatrypanum) theileri.</title>
        <authorList>
            <person name="Kelly S."/>
            <person name="Ivens A."/>
            <person name="Mott A."/>
            <person name="O'Neill E."/>
            <person name="Emms D."/>
            <person name="Macleod O."/>
            <person name="Voorheis P."/>
            <person name="Matthews J."/>
            <person name="Matthews K."/>
            <person name="Carrington M."/>
        </authorList>
    </citation>
    <scope>NUCLEOTIDE SEQUENCE [LARGE SCALE GENOMIC DNA]</scope>
    <source>
        <strain evidence="1">Edinburgh</strain>
    </source>
</reference>
<dbReference type="OrthoDB" id="268966at2759"/>
<protein>
    <submittedName>
        <fullName evidence="1">Uncharacterized protein</fullName>
    </submittedName>
</protein>